<dbReference type="GO" id="GO:0006508">
    <property type="term" value="P:proteolysis"/>
    <property type="evidence" value="ECO:0007669"/>
    <property type="project" value="InterPro"/>
</dbReference>
<dbReference type="Pfam" id="PF00112">
    <property type="entry name" value="Peptidase_C1"/>
    <property type="match status" value="1"/>
</dbReference>
<dbReference type="AlphaFoldDB" id="A0A2I0L8R6"/>
<dbReference type="GO" id="GO:0008234">
    <property type="term" value="F:cysteine-type peptidase activity"/>
    <property type="evidence" value="ECO:0007669"/>
    <property type="project" value="InterPro"/>
</dbReference>
<comment type="caution">
    <text evidence="2">The sequence shown here is derived from an EMBL/GenBank/DDBJ whole genome shotgun (WGS) entry which is preliminary data.</text>
</comment>
<sequence>MEAGSSGVFAMAPLVSKRLRKDSMGPLAGALSSGTRTWPRIGACAICTRGGGIDSPARHMLSGDIREKQRHFNVFKEIGINQIKTKELVSPSEQELVNRNAEYRECYGGLMVTAFEFIKHSVGISIKYNYPYKAKDESCNAVGS</sequence>
<dbReference type="InterPro" id="IPR000668">
    <property type="entry name" value="Peptidase_C1A_C"/>
</dbReference>
<dbReference type="EMBL" id="PGOL01000105">
    <property type="protein sequence ID" value="PKI77092.1"/>
    <property type="molecule type" value="Genomic_DNA"/>
</dbReference>
<dbReference type="STRING" id="22663.A0A2I0L8R6"/>
<evidence type="ECO:0000313" key="2">
    <source>
        <dbReference type="EMBL" id="PKI77092.1"/>
    </source>
</evidence>
<dbReference type="Gene3D" id="3.90.70.10">
    <property type="entry name" value="Cysteine proteinases"/>
    <property type="match status" value="1"/>
</dbReference>
<gene>
    <name evidence="2" type="ORF">CRG98_002595</name>
</gene>
<dbReference type="SUPFAM" id="SSF54001">
    <property type="entry name" value="Cysteine proteinases"/>
    <property type="match status" value="1"/>
</dbReference>
<accession>A0A2I0L8R6</accession>
<keyword evidence="3" id="KW-1185">Reference proteome</keyword>
<evidence type="ECO:0000259" key="1">
    <source>
        <dbReference type="Pfam" id="PF00112"/>
    </source>
</evidence>
<proteinExistence type="predicted"/>
<organism evidence="2 3">
    <name type="scientific">Punica granatum</name>
    <name type="common">Pomegranate</name>
    <dbReference type="NCBI Taxonomy" id="22663"/>
    <lineage>
        <taxon>Eukaryota</taxon>
        <taxon>Viridiplantae</taxon>
        <taxon>Streptophyta</taxon>
        <taxon>Embryophyta</taxon>
        <taxon>Tracheophyta</taxon>
        <taxon>Spermatophyta</taxon>
        <taxon>Magnoliopsida</taxon>
        <taxon>eudicotyledons</taxon>
        <taxon>Gunneridae</taxon>
        <taxon>Pentapetalae</taxon>
        <taxon>rosids</taxon>
        <taxon>malvids</taxon>
        <taxon>Myrtales</taxon>
        <taxon>Lythraceae</taxon>
        <taxon>Punica</taxon>
    </lineage>
</organism>
<protein>
    <recommendedName>
        <fullName evidence="1">Peptidase C1A papain C-terminal domain-containing protein</fullName>
    </recommendedName>
</protein>
<name>A0A2I0L8R6_PUNGR</name>
<dbReference type="Proteomes" id="UP000233551">
    <property type="component" value="Unassembled WGS sequence"/>
</dbReference>
<reference evidence="2 3" key="1">
    <citation type="submission" date="2017-11" db="EMBL/GenBank/DDBJ databases">
        <title>De-novo sequencing of pomegranate (Punica granatum L.) genome.</title>
        <authorList>
            <person name="Akparov Z."/>
            <person name="Amiraslanov A."/>
            <person name="Hajiyeva S."/>
            <person name="Abbasov M."/>
            <person name="Kaur K."/>
            <person name="Hamwieh A."/>
            <person name="Solovyev V."/>
            <person name="Salamov A."/>
            <person name="Braich B."/>
            <person name="Kosarev P."/>
            <person name="Mahmoud A."/>
            <person name="Hajiyev E."/>
            <person name="Babayeva S."/>
            <person name="Izzatullayeva V."/>
            <person name="Mammadov A."/>
            <person name="Mammadov A."/>
            <person name="Sharifova S."/>
            <person name="Ojaghi J."/>
            <person name="Eynullazada K."/>
            <person name="Bayramov B."/>
            <person name="Abdulazimova A."/>
            <person name="Shahmuradov I."/>
        </authorList>
    </citation>
    <scope>NUCLEOTIDE SEQUENCE [LARGE SCALE GENOMIC DNA]</scope>
    <source>
        <strain evidence="3">cv. AG2017</strain>
        <tissue evidence="2">Leaf</tissue>
    </source>
</reference>
<evidence type="ECO:0000313" key="3">
    <source>
        <dbReference type="Proteomes" id="UP000233551"/>
    </source>
</evidence>
<feature type="domain" description="Peptidase C1A papain C-terminal" evidence="1">
    <location>
        <begin position="80"/>
        <end position="141"/>
    </location>
</feature>
<dbReference type="InterPro" id="IPR038765">
    <property type="entry name" value="Papain-like_cys_pep_sf"/>
</dbReference>